<proteinExistence type="predicted"/>
<evidence type="ECO:0000256" key="2">
    <source>
        <dbReference type="SAM" id="SignalP"/>
    </source>
</evidence>
<dbReference type="Proteomes" id="UP001152747">
    <property type="component" value="Unassembled WGS sequence"/>
</dbReference>
<keyword evidence="4" id="KW-1185">Reference proteome</keyword>
<sequence length="207" mass="24020">MIVVYFFLSFLVIHYPANCPLAILVLDTYPSSNFTYAKDLIWEPKDHPHTLSLLDVVIFFEPVNVSMAIIFFSLTFIKIHQNRHILSETRKKAELSIIYQNVPIILSFIFKYLTALVIYFIRVKYDDRDSTFASIICNDFTNVTSVFPTIYTFANFKRLRTDFSKCCCCLKWITLCKRGNRISDQSLQYMSTTRHAMDPAAAPPPNN</sequence>
<feature type="transmembrane region" description="Helical" evidence="1">
    <location>
        <begin position="56"/>
        <end position="77"/>
    </location>
</feature>
<dbReference type="AlphaFoldDB" id="A0A9P1NB41"/>
<keyword evidence="2" id="KW-0732">Signal</keyword>
<keyword evidence="1" id="KW-0472">Membrane</keyword>
<dbReference type="EMBL" id="CANHGI010000006">
    <property type="protein sequence ID" value="CAI5456385.1"/>
    <property type="molecule type" value="Genomic_DNA"/>
</dbReference>
<evidence type="ECO:0008006" key="5">
    <source>
        <dbReference type="Google" id="ProtNLM"/>
    </source>
</evidence>
<feature type="transmembrane region" description="Helical" evidence="1">
    <location>
        <begin position="98"/>
        <end position="121"/>
    </location>
</feature>
<gene>
    <name evidence="3" type="ORF">CAMP_LOCUS19022</name>
</gene>
<evidence type="ECO:0000256" key="1">
    <source>
        <dbReference type="SAM" id="Phobius"/>
    </source>
</evidence>
<keyword evidence="1" id="KW-1133">Transmembrane helix</keyword>
<protein>
    <recommendedName>
        <fullName evidence="5">G-protein coupled receptors family 1 profile domain-containing protein</fullName>
    </recommendedName>
</protein>
<keyword evidence="1" id="KW-0812">Transmembrane</keyword>
<comment type="caution">
    <text evidence="3">The sequence shown here is derived from an EMBL/GenBank/DDBJ whole genome shotgun (WGS) entry which is preliminary data.</text>
</comment>
<evidence type="ECO:0000313" key="4">
    <source>
        <dbReference type="Proteomes" id="UP001152747"/>
    </source>
</evidence>
<feature type="signal peptide" evidence="2">
    <location>
        <begin position="1"/>
        <end position="22"/>
    </location>
</feature>
<organism evidence="3 4">
    <name type="scientific">Caenorhabditis angaria</name>
    <dbReference type="NCBI Taxonomy" id="860376"/>
    <lineage>
        <taxon>Eukaryota</taxon>
        <taxon>Metazoa</taxon>
        <taxon>Ecdysozoa</taxon>
        <taxon>Nematoda</taxon>
        <taxon>Chromadorea</taxon>
        <taxon>Rhabditida</taxon>
        <taxon>Rhabditina</taxon>
        <taxon>Rhabditomorpha</taxon>
        <taxon>Rhabditoidea</taxon>
        <taxon>Rhabditidae</taxon>
        <taxon>Peloderinae</taxon>
        <taxon>Caenorhabditis</taxon>
    </lineage>
</organism>
<name>A0A9P1NB41_9PELO</name>
<evidence type="ECO:0000313" key="3">
    <source>
        <dbReference type="EMBL" id="CAI5456385.1"/>
    </source>
</evidence>
<accession>A0A9P1NB41</accession>
<feature type="chain" id="PRO_5040396302" description="G-protein coupled receptors family 1 profile domain-containing protein" evidence="2">
    <location>
        <begin position="23"/>
        <end position="207"/>
    </location>
</feature>
<reference evidence="3" key="1">
    <citation type="submission" date="2022-11" db="EMBL/GenBank/DDBJ databases">
        <authorList>
            <person name="Kikuchi T."/>
        </authorList>
    </citation>
    <scope>NUCLEOTIDE SEQUENCE</scope>
    <source>
        <strain evidence="3">PS1010</strain>
    </source>
</reference>